<accession>A0A5C6BW34</accession>
<evidence type="ECO:0000256" key="1">
    <source>
        <dbReference type="SAM" id="MobiDB-lite"/>
    </source>
</evidence>
<evidence type="ECO:0000313" key="3">
    <source>
        <dbReference type="Proteomes" id="UP000319908"/>
    </source>
</evidence>
<gene>
    <name evidence="2" type="ORF">Poly21_37050</name>
</gene>
<dbReference type="RefSeq" id="WP_146408135.1">
    <property type="nucleotide sequence ID" value="NZ_SJPU01000002.1"/>
</dbReference>
<protein>
    <submittedName>
        <fullName evidence="2">Uncharacterized protein</fullName>
    </submittedName>
</protein>
<name>A0A5C6BW34_9BACT</name>
<dbReference type="EMBL" id="SJPU01000002">
    <property type="protein sequence ID" value="TWU16500.1"/>
    <property type="molecule type" value="Genomic_DNA"/>
</dbReference>
<dbReference type="Proteomes" id="UP000319908">
    <property type="component" value="Unassembled WGS sequence"/>
</dbReference>
<dbReference type="AlphaFoldDB" id="A0A5C6BW34"/>
<evidence type="ECO:0000313" key="2">
    <source>
        <dbReference type="EMBL" id="TWU16500.1"/>
    </source>
</evidence>
<dbReference type="OrthoDB" id="289199at2"/>
<sequence>MSAPEPDFDQLLSDHLDGQLDETDTQMLQQSMQEIPALQSQFDAMRADREDLRALFAAQHSTGPHLKRDFAARVLAESRRRRLAMEGDQTADNNGETHTSLTCEQPIDARNRRRVSLILGLVATAAAVLLITSLNSPDELDAPVIAQHEPSATSEPQPAADPERPLVDIETAQINGPTEPIAPQPEPMIASADAPKAAVGELPSEPNRIDEPSRPSPNAIVSLPTPSEAMDRSPTVSVGDDASLLVDSPFTGAMMVYEVRLSPQGRQMDVLSDAMRQAGLQDAPRLPINRDVIAAAKRADTFDEEAKFQVIFLQASAKKVDRLFLSLQQEPRLVEAVGLSLITDAPMLQMVGKLTRVDATKIQHDEPLSFELESNDSEELAAFRELLGEQTFLPLEAIPSSKDLQQPESSSSAGDDVITRALILVR</sequence>
<reference evidence="2 3" key="1">
    <citation type="journal article" date="2020" name="Antonie Van Leeuwenhoek">
        <title>Rhodopirellula heiligendammensis sp. nov., Rhodopirellula pilleata sp. nov., and Rhodopirellula solitaria sp. nov. isolated from natural or artificial marine surfaces in Northern Germany and California, USA, and emended description of the genus Rhodopirellula.</title>
        <authorList>
            <person name="Kallscheuer N."/>
            <person name="Wiegand S."/>
            <person name="Jogler M."/>
            <person name="Boedeker C."/>
            <person name="Peeters S.H."/>
            <person name="Rast P."/>
            <person name="Heuer A."/>
            <person name="Jetten M.S.M."/>
            <person name="Rohde M."/>
            <person name="Jogler C."/>
        </authorList>
    </citation>
    <scope>NUCLEOTIDE SEQUENCE [LARGE SCALE GENOMIC DNA]</scope>
    <source>
        <strain evidence="2 3">Poly21</strain>
    </source>
</reference>
<organism evidence="2 3">
    <name type="scientific">Allorhodopirellula heiligendammensis</name>
    <dbReference type="NCBI Taxonomy" id="2714739"/>
    <lineage>
        <taxon>Bacteria</taxon>
        <taxon>Pseudomonadati</taxon>
        <taxon>Planctomycetota</taxon>
        <taxon>Planctomycetia</taxon>
        <taxon>Pirellulales</taxon>
        <taxon>Pirellulaceae</taxon>
        <taxon>Allorhodopirellula</taxon>
    </lineage>
</organism>
<feature type="region of interest" description="Disordered" evidence="1">
    <location>
        <begin position="193"/>
        <end position="236"/>
    </location>
</feature>
<comment type="caution">
    <text evidence="2">The sequence shown here is derived from an EMBL/GenBank/DDBJ whole genome shotgun (WGS) entry which is preliminary data.</text>
</comment>
<proteinExistence type="predicted"/>
<keyword evidence="3" id="KW-1185">Reference proteome</keyword>